<evidence type="ECO:0000313" key="3">
    <source>
        <dbReference type="Proteomes" id="UP000091914"/>
    </source>
</evidence>
<name>A0A1A0V978_9MYCO</name>
<protein>
    <submittedName>
        <fullName evidence="2">Uncharacterized protein</fullName>
    </submittedName>
</protein>
<reference evidence="2 3" key="1">
    <citation type="submission" date="2016-06" db="EMBL/GenBank/DDBJ databases">
        <authorList>
            <person name="Kjaerup R.B."/>
            <person name="Dalgaard T.S."/>
            <person name="Juul-Madsen H.R."/>
        </authorList>
    </citation>
    <scope>NUCLEOTIDE SEQUENCE [LARGE SCALE GENOMIC DNA]</scope>
    <source>
        <strain evidence="2 3">852002-51834_SCH5396731</strain>
    </source>
</reference>
<sequence>MFNRAVAKLRGIDEDGKPTTDWPSEGGDPQDTPTRRGEYQIVAPLAGHPPGEVISHESRERNRPAFMTLWRDTSRRR</sequence>
<comment type="caution">
    <text evidence="2">The sequence shown here is derived from an EMBL/GenBank/DDBJ whole genome shotgun (WGS) entry which is preliminary data.</text>
</comment>
<gene>
    <name evidence="2" type="ORF">A5760_20700</name>
</gene>
<evidence type="ECO:0000313" key="2">
    <source>
        <dbReference type="EMBL" id="OBB79793.1"/>
    </source>
</evidence>
<dbReference type="EMBL" id="LZSX01000091">
    <property type="protein sequence ID" value="OBB79793.1"/>
    <property type="molecule type" value="Genomic_DNA"/>
</dbReference>
<feature type="region of interest" description="Disordered" evidence="1">
    <location>
        <begin position="1"/>
        <end position="77"/>
    </location>
</feature>
<organism evidence="2 3">
    <name type="scientific">Mycobacterium colombiense</name>
    <dbReference type="NCBI Taxonomy" id="339268"/>
    <lineage>
        <taxon>Bacteria</taxon>
        <taxon>Bacillati</taxon>
        <taxon>Actinomycetota</taxon>
        <taxon>Actinomycetes</taxon>
        <taxon>Mycobacteriales</taxon>
        <taxon>Mycobacteriaceae</taxon>
        <taxon>Mycobacterium</taxon>
        <taxon>Mycobacterium avium complex (MAC)</taxon>
    </lineage>
</organism>
<dbReference type="AlphaFoldDB" id="A0A1A0V978"/>
<feature type="compositionally biased region" description="Basic and acidic residues" evidence="1">
    <location>
        <begin position="54"/>
        <end position="63"/>
    </location>
</feature>
<accession>A0A1A0V978</accession>
<dbReference type="Proteomes" id="UP000091914">
    <property type="component" value="Unassembled WGS sequence"/>
</dbReference>
<proteinExistence type="predicted"/>
<evidence type="ECO:0000256" key="1">
    <source>
        <dbReference type="SAM" id="MobiDB-lite"/>
    </source>
</evidence>